<dbReference type="Proteomes" id="UP000053864">
    <property type="component" value="Unassembled WGS sequence"/>
</dbReference>
<proteinExistence type="predicted"/>
<sequence length="177" mass="19403">MSLLQRRRAYHRLLWGSVGRVEATSAVLVVEGGWGAEKEVSANRITDEEDARQPIATKIITTQAKPGQRSVASCTSLAENKKNGPASRFVRCQVAFRCTWQSSPNQLEATPQLHFFCSKQICAAGSKRDRYGRLFPSRAAQGMSGLGARQTETTTATEVATGEVQIGAAISRRRHLR</sequence>
<accession>W2IAV0</accession>
<evidence type="ECO:0000313" key="1">
    <source>
        <dbReference type="EMBL" id="ETL31374.1"/>
    </source>
</evidence>
<reference evidence="1" key="1">
    <citation type="submission" date="2013-11" db="EMBL/GenBank/DDBJ databases">
        <title>The Genome Sequence of Phytophthora parasitica CJ05E6.</title>
        <authorList>
            <consortium name="The Broad Institute Genomics Platform"/>
            <person name="Russ C."/>
            <person name="Tyler B."/>
            <person name="Panabieres F."/>
            <person name="Shan W."/>
            <person name="Tripathy S."/>
            <person name="Grunwald N."/>
            <person name="Machado M."/>
            <person name="Johnson C.S."/>
            <person name="Arredondo F."/>
            <person name="Hong C."/>
            <person name="Coffey M."/>
            <person name="Young S.K."/>
            <person name="Zeng Q."/>
            <person name="Gargeya S."/>
            <person name="Fitzgerald M."/>
            <person name="Abouelleil A."/>
            <person name="Alvarado L."/>
            <person name="Chapman S.B."/>
            <person name="Gainer-Dewar J."/>
            <person name="Goldberg J."/>
            <person name="Griggs A."/>
            <person name="Gujja S."/>
            <person name="Hansen M."/>
            <person name="Howarth C."/>
            <person name="Imamovic A."/>
            <person name="Ireland A."/>
            <person name="Larimer J."/>
            <person name="McCowan C."/>
            <person name="Murphy C."/>
            <person name="Pearson M."/>
            <person name="Poon T.W."/>
            <person name="Priest M."/>
            <person name="Roberts A."/>
            <person name="Saif S."/>
            <person name="Shea T."/>
            <person name="Sykes S."/>
            <person name="Wortman J."/>
            <person name="Nusbaum C."/>
            <person name="Birren B."/>
        </authorList>
    </citation>
    <scope>NUCLEOTIDE SEQUENCE [LARGE SCALE GENOMIC DNA]</scope>
    <source>
        <strain evidence="1">CJ05E6</strain>
    </source>
</reference>
<organism evidence="1">
    <name type="scientific">Phytophthora nicotianae</name>
    <name type="common">Potato buckeye rot agent</name>
    <name type="synonym">Phytophthora parasitica</name>
    <dbReference type="NCBI Taxonomy" id="4792"/>
    <lineage>
        <taxon>Eukaryota</taxon>
        <taxon>Sar</taxon>
        <taxon>Stramenopiles</taxon>
        <taxon>Oomycota</taxon>
        <taxon>Peronosporomycetes</taxon>
        <taxon>Peronosporales</taxon>
        <taxon>Peronosporaceae</taxon>
        <taxon>Phytophthora</taxon>
    </lineage>
</organism>
<dbReference type="AlphaFoldDB" id="W2IAV0"/>
<gene>
    <name evidence="1" type="ORF">L916_15844</name>
</gene>
<protein>
    <submittedName>
        <fullName evidence="1">Uncharacterized protein</fullName>
    </submittedName>
</protein>
<name>W2IAV0_PHYNI</name>
<dbReference type="EMBL" id="KI675079">
    <property type="protein sequence ID" value="ETL31374.1"/>
    <property type="molecule type" value="Genomic_DNA"/>
</dbReference>